<evidence type="ECO:0000256" key="1">
    <source>
        <dbReference type="ARBA" id="ARBA00022500"/>
    </source>
</evidence>
<evidence type="ECO:0000259" key="5">
    <source>
        <dbReference type="PROSITE" id="PS50885"/>
    </source>
</evidence>
<reference evidence="6 7" key="1">
    <citation type="submission" date="2019-01" db="EMBL/GenBank/DDBJ databases">
        <title>Ktedonosporobacter rubrisoli SCAWS-G2.</title>
        <authorList>
            <person name="Huang Y."/>
            <person name="Yan B."/>
        </authorList>
    </citation>
    <scope>NUCLEOTIDE SEQUENCE [LARGE SCALE GENOMIC DNA]</scope>
    <source>
        <strain evidence="6 7">SCAWS-G2</strain>
    </source>
</reference>
<dbReference type="GO" id="GO:0004888">
    <property type="term" value="F:transmembrane signaling receptor activity"/>
    <property type="evidence" value="ECO:0007669"/>
    <property type="project" value="TreeGrafter"/>
</dbReference>
<keyword evidence="4" id="KW-1133">Transmembrane helix</keyword>
<dbReference type="GO" id="GO:0007165">
    <property type="term" value="P:signal transduction"/>
    <property type="evidence" value="ECO:0007669"/>
    <property type="project" value="InterPro"/>
</dbReference>
<dbReference type="PANTHER" id="PTHR43531:SF11">
    <property type="entry name" value="METHYL-ACCEPTING CHEMOTAXIS PROTEIN 3"/>
    <property type="match status" value="1"/>
</dbReference>
<keyword evidence="7" id="KW-1185">Reference proteome</keyword>
<evidence type="ECO:0000256" key="2">
    <source>
        <dbReference type="ARBA" id="ARBA00029447"/>
    </source>
</evidence>
<sequence length="640" mass="70650">MSLSSRQQISPLLTTPVRQTPRDTTPLPPTTLRIRPKLGRGSNLLLEMPIGQRLTLGFLAAALIAALVTGLIGIQRTQMLGQQAEFYQSLLKINTSLTTGANFLQLMNTESHILLTTASAPEPSKETLHQQQKAIQDLAKLYDTTLNTYIAQDLLKDHPEQIALLDEAGRSGQVEQQLTLTSSALRTWKLYRSAQDTALHGIAANNIADAQHFMQVQVEPTNADALSALRALIQLNQRLASSVNDAASVEEWNQLLTTIVASILAFIAIILVGSFISSTLVRRLKQLRKVTQAVEQGRLDTRVTVIGRDEIADVSASVNAMLDAIMALIEETRNQKDVLTNAAEHLFSDMRVVSSGDLRVNAPVSDDPIGHLANAFNFTVNRFRRFILRTQTAVEQLDVVARQEIERAEGFSQALRAQSAVTQTGDKGHTFTGENKDAQAALYREEAELIAQVRHIRERLQQVSDENIYQRTRALMDVTEQISLAVERLKKIITSDPMRYTGNIANETLQLHIQELRTLDNLHQHLSRGLGNMQDTASRSLLELDKELGSLTHNTRALKSRVLNTISTSSASKEPTPDLLRLSVTFASEIATMGKELATLAQDMRTGIVSFQLDTPDEVHSKAGPENLAGIRRVPFSTAH</sequence>
<keyword evidence="4" id="KW-0812">Transmembrane</keyword>
<evidence type="ECO:0000256" key="3">
    <source>
        <dbReference type="SAM" id="MobiDB-lite"/>
    </source>
</evidence>
<keyword evidence="4" id="KW-0472">Membrane</keyword>
<dbReference type="PANTHER" id="PTHR43531">
    <property type="entry name" value="PROTEIN ICFG"/>
    <property type="match status" value="1"/>
</dbReference>
<gene>
    <name evidence="6" type="ORF">EPA93_43920</name>
</gene>
<dbReference type="SMART" id="SM00304">
    <property type="entry name" value="HAMP"/>
    <property type="match status" value="2"/>
</dbReference>
<dbReference type="InterPro" id="IPR051310">
    <property type="entry name" value="MCP_chemotaxis"/>
</dbReference>
<feature type="transmembrane region" description="Helical" evidence="4">
    <location>
        <begin position="259"/>
        <end position="281"/>
    </location>
</feature>
<dbReference type="Gene3D" id="6.10.340.10">
    <property type="match status" value="1"/>
</dbReference>
<proteinExistence type="inferred from homology"/>
<dbReference type="PROSITE" id="PS50885">
    <property type="entry name" value="HAMP"/>
    <property type="match status" value="2"/>
</dbReference>
<dbReference type="EMBL" id="CP035758">
    <property type="protein sequence ID" value="QBD82553.1"/>
    <property type="molecule type" value="Genomic_DNA"/>
</dbReference>
<accession>A0A4P6K3Q7</accession>
<evidence type="ECO:0000313" key="6">
    <source>
        <dbReference type="EMBL" id="QBD82553.1"/>
    </source>
</evidence>
<protein>
    <submittedName>
        <fullName evidence="6">Methyl-accepting chemotaxis protein</fullName>
    </submittedName>
</protein>
<dbReference type="GO" id="GO:0005886">
    <property type="term" value="C:plasma membrane"/>
    <property type="evidence" value="ECO:0007669"/>
    <property type="project" value="TreeGrafter"/>
</dbReference>
<dbReference type="Pfam" id="PF00672">
    <property type="entry name" value="HAMP"/>
    <property type="match status" value="1"/>
</dbReference>
<feature type="domain" description="HAMP" evidence="5">
    <location>
        <begin position="350"/>
        <end position="388"/>
    </location>
</feature>
<organism evidence="6 7">
    <name type="scientific">Ktedonosporobacter rubrisoli</name>
    <dbReference type="NCBI Taxonomy" id="2509675"/>
    <lineage>
        <taxon>Bacteria</taxon>
        <taxon>Bacillati</taxon>
        <taxon>Chloroflexota</taxon>
        <taxon>Ktedonobacteria</taxon>
        <taxon>Ktedonobacterales</taxon>
        <taxon>Ktedonosporobacteraceae</taxon>
        <taxon>Ktedonosporobacter</taxon>
    </lineage>
</organism>
<dbReference type="Proteomes" id="UP000290365">
    <property type="component" value="Chromosome"/>
</dbReference>
<dbReference type="SUPFAM" id="SSF158472">
    <property type="entry name" value="HAMP domain-like"/>
    <property type="match status" value="1"/>
</dbReference>
<dbReference type="InterPro" id="IPR003660">
    <property type="entry name" value="HAMP_dom"/>
</dbReference>
<evidence type="ECO:0000313" key="7">
    <source>
        <dbReference type="Proteomes" id="UP000290365"/>
    </source>
</evidence>
<dbReference type="OrthoDB" id="142943at2"/>
<feature type="compositionally biased region" description="Low complexity" evidence="3">
    <location>
        <begin position="22"/>
        <end position="31"/>
    </location>
</feature>
<dbReference type="KEGG" id="kbs:EPA93_43920"/>
<feature type="compositionally biased region" description="Polar residues" evidence="3">
    <location>
        <begin position="1"/>
        <end position="18"/>
    </location>
</feature>
<keyword evidence="1" id="KW-0145">Chemotaxis</keyword>
<feature type="transmembrane region" description="Helical" evidence="4">
    <location>
        <begin position="54"/>
        <end position="74"/>
    </location>
</feature>
<comment type="similarity">
    <text evidence="2">Belongs to the methyl-accepting chemotaxis (MCP) protein family.</text>
</comment>
<name>A0A4P6K3Q7_KTERU</name>
<feature type="domain" description="HAMP" evidence="5">
    <location>
        <begin position="278"/>
        <end position="330"/>
    </location>
</feature>
<dbReference type="RefSeq" id="WP_129893622.1">
    <property type="nucleotide sequence ID" value="NZ_CP035758.1"/>
</dbReference>
<feature type="region of interest" description="Disordered" evidence="3">
    <location>
        <begin position="1"/>
        <end position="31"/>
    </location>
</feature>
<evidence type="ECO:0000256" key="4">
    <source>
        <dbReference type="SAM" id="Phobius"/>
    </source>
</evidence>
<dbReference type="AlphaFoldDB" id="A0A4P6K3Q7"/>
<dbReference type="Gene3D" id="1.10.287.950">
    <property type="entry name" value="Methyl-accepting chemotaxis protein"/>
    <property type="match status" value="1"/>
</dbReference>
<dbReference type="GO" id="GO:0006935">
    <property type="term" value="P:chemotaxis"/>
    <property type="evidence" value="ECO:0007669"/>
    <property type="project" value="UniProtKB-KW"/>
</dbReference>
<dbReference type="CDD" id="cd06225">
    <property type="entry name" value="HAMP"/>
    <property type="match status" value="1"/>
</dbReference>